<gene>
    <name evidence="3" type="ORF">PsYK624_011660</name>
</gene>
<feature type="domain" description="DUF6533" evidence="2">
    <location>
        <begin position="23"/>
        <end position="65"/>
    </location>
</feature>
<reference evidence="3 4" key="1">
    <citation type="submission" date="2021-08" db="EMBL/GenBank/DDBJ databases">
        <title>Draft Genome Sequence of Phanerochaete sordida strain YK-624.</title>
        <authorList>
            <person name="Mori T."/>
            <person name="Dohra H."/>
            <person name="Suzuki T."/>
            <person name="Kawagishi H."/>
            <person name="Hirai H."/>
        </authorList>
    </citation>
    <scope>NUCLEOTIDE SEQUENCE [LARGE SCALE GENOMIC DNA]</scope>
    <source>
        <strain evidence="3 4">YK-624</strain>
    </source>
</reference>
<keyword evidence="4" id="KW-1185">Reference proteome</keyword>
<dbReference type="InterPro" id="IPR045340">
    <property type="entry name" value="DUF6533"/>
</dbReference>
<dbReference type="EMBL" id="BPQB01000002">
    <property type="protein sequence ID" value="GJE85089.1"/>
    <property type="molecule type" value="Genomic_DNA"/>
</dbReference>
<evidence type="ECO:0000313" key="4">
    <source>
        <dbReference type="Proteomes" id="UP000703269"/>
    </source>
</evidence>
<organism evidence="3 4">
    <name type="scientific">Phanerochaete sordida</name>
    <dbReference type="NCBI Taxonomy" id="48140"/>
    <lineage>
        <taxon>Eukaryota</taxon>
        <taxon>Fungi</taxon>
        <taxon>Dikarya</taxon>
        <taxon>Basidiomycota</taxon>
        <taxon>Agaricomycotina</taxon>
        <taxon>Agaricomycetes</taxon>
        <taxon>Polyporales</taxon>
        <taxon>Phanerochaetaceae</taxon>
        <taxon>Phanerochaete</taxon>
    </lineage>
</organism>
<comment type="caution">
    <text evidence="3">The sequence shown here is derived from an EMBL/GenBank/DDBJ whole genome shotgun (WGS) entry which is preliminary data.</text>
</comment>
<dbReference type="Pfam" id="PF20151">
    <property type="entry name" value="DUF6533"/>
    <property type="match status" value="1"/>
</dbReference>
<evidence type="ECO:0000313" key="3">
    <source>
        <dbReference type="EMBL" id="GJE85089.1"/>
    </source>
</evidence>
<feature type="transmembrane region" description="Helical" evidence="1">
    <location>
        <begin position="12"/>
        <end position="32"/>
    </location>
</feature>
<sequence length="99" mass="11128">MSDDSFDDLAAAVAQITIADSIALAMSALVFFDYLITFRQEVCTVWQRRPSVVSLLIVSTRWCLLFEATTSLYPYGPLLYGDIMDERSPAARRLRPNCS</sequence>
<accession>A0A9P3L829</accession>
<evidence type="ECO:0000259" key="2">
    <source>
        <dbReference type="Pfam" id="PF20151"/>
    </source>
</evidence>
<dbReference type="Proteomes" id="UP000703269">
    <property type="component" value="Unassembled WGS sequence"/>
</dbReference>
<dbReference type="OrthoDB" id="2803471at2759"/>
<evidence type="ECO:0000256" key="1">
    <source>
        <dbReference type="SAM" id="Phobius"/>
    </source>
</evidence>
<keyword evidence="1" id="KW-0812">Transmembrane</keyword>
<keyword evidence="1" id="KW-1133">Transmembrane helix</keyword>
<name>A0A9P3L829_9APHY</name>
<proteinExistence type="predicted"/>
<keyword evidence="1" id="KW-0472">Membrane</keyword>
<dbReference type="AlphaFoldDB" id="A0A9P3L829"/>
<protein>
    <recommendedName>
        <fullName evidence="2">DUF6533 domain-containing protein</fullName>
    </recommendedName>
</protein>